<dbReference type="Proteomes" id="UP000239425">
    <property type="component" value="Unassembled WGS sequence"/>
</dbReference>
<keyword evidence="2" id="KW-1185">Reference proteome</keyword>
<sequence>MRRIDLQMTLNRTVQVVHPMALASLSFLENLAVSGHRNFLKSILPKGGAQKELLASLNAHLALKLNSLKNAPLQRKVEPLQRSHGSAGLAEIREGLNAHPLNGPGHRLGAVAALLYIYIMRRFRGAPIPGNAPVALRLQYPLALHLRALVEDGPHPAGDLLRLNGRGMKHRTGAGIHRILLPPRLPICPKGT</sequence>
<evidence type="ECO:0000313" key="1">
    <source>
        <dbReference type="EMBL" id="PPE05712.1"/>
    </source>
</evidence>
<reference evidence="1 2" key="1">
    <citation type="submission" date="2017-11" db="EMBL/GenBank/DDBJ databases">
        <title>Comparative genomic analysis of Holospora spp., intranuclear symbionts of paramecia.</title>
        <authorList>
            <person name="Garushyants S.K."/>
            <person name="Beliavskaya A."/>
            <person name="Malko D.B."/>
            <person name="Logacheva M.D."/>
            <person name="Rautian M.S."/>
            <person name="Gelfand M.S."/>
        </authorList>
    </citation>
    <scope>NUCLEOTIDE SEQUENCE [LARGE SCALE GENOMIC DNA]</scope>
    <source>
        <strain evidence="2">02AZ16</strain>
    </source>
</reference>
<name>A0A2S5RES1_9PROT</name>
<comment type="caution">
    <text evidence="1">The sequence shown here is derived from an EMBL/GenBank/DDBJ whole genome shotgun (WGS) entry which is preliminary data.</text>
</comment>
<dbReference type="EMBL" id="PHHC01000044">
    <property type="protein sequence ID" value="PPE05712.1"/>
    <property type="molecule type" value="Genomic_DNA"/>
</dbReference>
<protein>
    <submittedName>
        <fullName evidence="1">Uncharacterized protein</fullName>
    </submittedName>
</protein>
<evidence type="ECO:0000313" key="2">
    <source>
        <dbReference type="Proteomes" id="UP000239425"/>
    </source>
</evidence>
<dbReference type="AlphaFoldDB" id="A0A2S5RES1"/>
<accession>A0A2S5RES1</accession>
<proteinExistence type="predicted"/>
<gene>
    <name evidence="1" type="ORF">HCUR_00152</name>
</gene>
<organism evidence="1 2">
    <name type="scientific">Holospora curviuscula</name>
    <dbReference type="NCBI Taxonomy" id="1082868"/>
    <lineage>
        <taxon>Bacteria</taxon>
        <taxon>Pseudomonadati</taxon>
        <taxon>Pseudomonadota</taxon>
        <taxon>Alphaproteobacteria</taxon>
        <taxon>Holosporales</taxon>
        <taxon>Holosporaceae</taxon>
        <taxon>Holospora</taxon>
    </lineage>
</organism>